<sequence length="199" mass="22967">MKSVLVTGYRAHELGIFDQKHQGIPYIKRAIEAKLLPLLDEGLEWVLTPGQYGVDLWAAEVAIGLKERQYPQLQLAIVTAYANPEEKWKEDKQQYYRDILKKTDYYGSVSNQPYNGVWQLTARDELLLRKSDGIVLFYDEDAAEASPKYMKRKALKKSEETGYRIITITAEDVQSMAEQERYDGDGMEAYTDVIDEREN</sequence>
<dbReference type="RefSeq" id="WP_377471859.1">
    <property type="nucleotide sequence ID" value="NZ_JBHLWN010000074.1"/>
</dbReference>
<dbReference type="InterPro" id="IPR010697">
    <property type="entry name" value="YspA"/>
</dbReference>
<reference evidence="1 2" key="1">
    <citation type="submission" date="2024-09" db="EMBL/GenBank/DDBJ databases">
        <authorList>
            <person name="Sun Q."/>
            <person name="Mori K."/>
        </authorList>
    </citation>
    <scope>NUCLEOTIDE SEQUENCE [LARGE SCALE GENOMIC DNA]</scope>
    <source>
        <strain evidence="1 2">CCM 7759</strain>
    </source>
</reference>
<organism evidence="1 2">
    <name type="scientific">Paenibacillus chartarius</name>
    <dbReference type="NCBI Taxonomy" id="747481"/>
    <lineage>
        <taxon>Bacteria</taxon>
        <taxon>Bacillati</taxon>
        <taxon>Bacillota</taxon>
        <taxon>Bacilli</taxon>
        <taxon>Bacillales</taxon>
        <taxon>Paenibacillaceae</taxon>
        <taxon>Paenibacillus</taxon>
    </lineage>
</organism>
<dbReference type="PIRSF" id="PIRSF021290">
    <property type="entry name" value="DUF1273"/>
    <property type="match status" value="1"/>
</dbReference>
<dbReference type="Proteomes" id="UP001589776">
    <property type="component" value="Unassembled WGS sequence"/>
</dbReference>
<dbReference type="PANTHER" id="PTHR38440">
    <property type="entry name" value="UPF0398 PROTEIN YPSA"/>
    <property type="match status" value="1"/>
</dbReference>
<dbReference type="Gene3D" id="3.40.50.450">
    <property type="match status" value="1"/>
</dbReference>
<comment type="caution">
    <text evidence="1">The sequence shown here is derived from an EMBL/GenBank/DDBJ whole genome shotgun (WGS) entry which is preliminary data.</text>
</comment>
<dbReference type="NCBIfam" id="NF010181">
    <property type="entry name" value="PRK13660.1"/>
    <property type="match status" value="1"/>
</dbReference>
<dbReference type="Pfam" id="PF06908">
    <property type="entry name" value="YpsA"/>
    <property type="match status" value="1"/>
</dbReference>
<dbReference type="EMBL" id="JBHLWN010000074">
    <property type="protein sequence ID" value="MFC0214487.1"/>
    <property type="molecule type" value="Genomic_DNA"/>
</dbReference>
<dbReference type="SUPFAM" id="SSF102405">
    <property type="entry name" value="MCP/YpsA-like"/>
    <property type="match status" value="1"/>
</dbReference>
<gene>
    <name evidence="1" type="ORF">ACFFK0_18815</name>
</gene>
<keyword evidence="2" id="KW-1185">Reference proteome</keyword>
<name>A0ABV6DPC4_9BACL</name>
<proteinExistence type="predicted"/>
<protein>
    <submittedName>
        <fullName evidence="1">DUF1273 domain-containing protein</fullName>
    </submittedName>
</protein>
<accession>A0ABV6DPC4</accession>
<evidence type="ECO:0000313" key="1">
    <source>
        <dbReference type="EMBL" id="MFC0214487.1"/>
    </source>
</evidence>
<dbReference type="PANTHER" id="PTHR38440:SF1">
    <property type="entry name" value="UPF0398 PROTEIN SPR0331"/>
    <property type="match status" value="1"/>
</dbReference>
<evidence type="ECO:0000313" key="2">
    <source>
        <dbReference type="Proteomes" id="UP001589776"/>
    </source>
</evidence>